<reference evidence="1 2" key="1">
    <citation type="submission" date="2024-01" db="EMBL/GenBank/DDBJ databases">
        <title>The genomes of 5 underutilized Papilionoideae crops provide insights into root nodulation and disease resistanc.</title>
        <authorList>
            <person name="Jiang F."/>
        </authorList>
    </citation>
    <scope>NUCLEOTIDE SEQUENCE [LARGE SCALE GENOMIC DNA]</scope>
    <source>
        <strain evidence="1">DUOXIRENSHENG_FW03</strain>
        <tissue evidence="1">Leaves</tissue>
    </source>
</reference>
<evidence type="ECO:0000313" key="1">
    <source>
        <dbReference type="EMBL" id="KAK7401796.1"/>
    </source>
</evidence>
<keyword evidence="2" id="KW-1185">Reference proteome</keyword>
<comment type="caution">
    <text evidence="1">The sequence shown here is derived from an EMBL/GenBank/DDBJ whole genome shotgun (WGS) entry which is preliminary data.</text>
</comment>
<evidence type="ECO:0000313" key="2">
    <source>
        <dbReference type="Proteomes" id="UP001386955"/>
    </source>
</evidence>
<proteinExistence type="predicted"/>
<protein>
    <submittedName>
        <fullName evidence="1">Uncharacterized protein</fullName>
    </submittedName>
</protein>
<sequence>MSEGNKGCWTSFIALDGERETTPCAHRLCSRRSAYCNAPHTWVVANEETTDLVKTFGAVNERAWWRGPPSTLIIAKEARPGPRCFPLNVTRGPDTNNYRRGGVSPTNAVSLSLSGFNGTVTALECDVCYGDICRHAQAPRRVRWIRIRERMCLNPSD</sequence>
<accession>A0AAN9SSB0</accession>
<gene>
    <name evidence="1" type="ORF">VNO78_13578</name>
</gene>
<dbReference type="Proteomes" id="UP001386955">
    <property type="component" value="Unassembled WGS sequence"/>
</dbReference>
<name>A0AAN9SSB0_PSOTE</name>
<dbReference type="EMBL" id="JAYMYS010000003">
    <property type="protein sequence ID" value="KAK7401796.1"/>
    <property type="molecule type" value="Genomic_DNA"/>
</dbReference>
<organism evidence="1 2">
    <name type="scientific">Psophocarpus tetragonolobus</name>
    <name type="common">Winged bean</name>
    <name type="synonym">Dolichos tetragonolobus</name>
    <dbReference type="NCBI Taxonomy" id="3891"/>
    <lineage>
        <taxon>Eukaryota</taxon>
        <taxon>Viridiplantae</taxon>
        <taxon>Streptophyta</taxon>
        <taxon>Embryophyta</taxon>
        <taxon>Tracheophyta</taxon>
        <taxon>Spermatophyta</taxon>
        <taxon>Magnoliopsida</taxon>
        <taxon>eudicotyledons</taxon>
        <taxon>Gunneridae</taxon>
        <taxon>Pentapetalae</taxon>
        <taxon>rosids</taxon>
        <taxon>fabids</taxon>
        <taxon>Fabales</taxon>
        <taxon>Fabaceae</taxon>
        <taxon>Papilionoideae</taxon>
        <taxon>50 kb inversion clade</taxon>
        <taxon>NPAAA clade</taxon>
        <taxon>indigoferoid/millettioid clade</taxon>
        <taxon>Phaseoleae</taxon>
        <taxon>Psophocarpus</taxon>
    </lineage>
</organism>
<dbReference type="AlphaFoldDB" id="A0AAN9SSB0"/>